<dbReference type="AlphaFoldDB" id="A0AAW2D1B3"/>
<evidence type="ECO:0000256" key="6">
    <source>
        <dbReference type="RuleBase" id="RU367044"/>
    </source>
</evidence>
<evidence type="ECO:0000256" key="5">
    <source>
        <dbReference type="ARBA" id="ARBA00022729"/>
    </source>
</evidence>
<evidence type="ECO:0000313" key="8">
    <source>
        <dbReference type="Proteomes" id="UP001459277"/>
    </source>
</evidence>
<protein>
    <recommendedName>
        <fullName evidence="6">S-protein homolog</fullName>
    </recommendedName>
</protein>
<keyword evidence="8" id="KW-1185">Reference proteome</keyword>
<evidence type="ECO:0000256" key="3">
    <source>
        <dbReference type="ARBA" id="ARBA00022471"/>
    </source>
</evidence>
<dbReference type="GO" id="GO:0060320">
    <property type="term" value="P:rejection of self pollen"/>
    <property type="evidence" value="ECO:0007669"/>
    <property type="project" value="UniProtKB-KW"/>
</dbReference>
<evidence type="ECO:0000256" key="2">
    <source>
        <dbReference type="ARBA" id="ARBA00005581"/>
    </source>
</evidence>
<dbReference type="Pfam" id="PF05938">
    <property type="entry name" value="Self-incomp_S1"/>
    <property type="match status" value="1"/>
</dbReference>
<evidence type="ECO:0000313" key="7">
    <source>
        <dbReference type="EMBL" id="KAL0004350.1"/>
    </source>
</evidence>
<feature type="signal peptide" evidence="6">
    <location>
        <begin position="1"/>
        <end position="20"/>
    </location>
</feature>
<reference evidence="7 8" key="1">
    <citation type="submission" date="2024-01" db="EMBL/GenBank/DDBJ databases">
        <title>A telomere-to-telomere, gap-free genome of sweet tea (Lithocarpus litseifolius).</title>
        <authorList>
            <person name="Zhou J."/>
        </authorList>
    </citation>
    <scope>NUCLEOTIDE SEQUENCE [LARGE SCALE GENOMIC DNA]</scope>
    <source>
        <strain evidence="7">Zhou-2022a</strain>
        <tissue evidence="7">Leaf</tissue>
    </source>
</reference>
<dbReference type="InterPro" id="IPR010264">
    <property type="entry name" value="Self-incomp_S1"/>
</dbReference>
<evidence type="ECO:0000256" key="4">
    <source>
        <dbReference type="ARBA" id="ARBA00022525"/>
    </source>
</evidence>
<comment type="caution">
    <text evidence="7">The sequence shown here is derived from an EMBL/GenBank/DDBJ whole genome shotgun (WGS) entry which is preliminary data.</text>
</comment>
<keyword evidence="5 6" id="KW-0732">Signal</keyword>
<sequence length="138" mass="15992">MKHSQIHCVLLFLALALALGLSTSSGVPHLRKHYVRFINQLDNKVLNVNCKNQNPYIDLNLHILLPHEEYEFSYMVNRTMLFNCDLRHGFTSAVFPVSDRTTKRQCGGNHCVWKAQDDGVYVLNRKTNVYKFMHGWGK</sequence>
<dbReference type="Proteomes" id="UP001459277">
    <property type="component" value="Unassembled WGS sequence"/>
</dbReference>
<keyword evidence="3 6" id="KW-0713">Self-incompatibility</keyword>
<comment type="similarity">
    <text evidence="2 6">Belongs to the plant self-incompatibility (S1) protein family.</text>
</comment>
<keyword evidence="4 6" id="KW-0964">Secreted</keyword>
<dbReference type="EMBL" id="JAZDWU010000004">
    <property type="protein sequence ID" value="KAL0004350.1"/>
    <property type="molecule type" value="Genomic_DNA"/>
</dbReference>
<dbReference type="GO" id="GO:0005576">
    <property type="term" value="C:extracellular region"/>
    <property type="evidence" value="ECO:0007669"/>
    <property type="project" value="UniProtKB-SubCell"/>
</dbReference>
<organism evidence="7 8">
    <name type="scientific">Lithocarpus litseifolius</name>
    <dbReference type="NCBI Taxonomy" id="425828"/>
    <lineage>
        <taxon>Eukaryota</taxon>
        <taxon>Viridiplantae</taxon>
        <taxon>Streptophyta</taxon>
        <taxon>Embryophyta</taxon>
        <taxon>Tracheophyta</taxon>
        <taxon>Spermatophyta</taxon>
        <taxon>Magnoliopsida</taxon>
        <taxon>eudicotyledons</taxon>
        <taxon>Gunneridae</taxon>
        <taxon>Pentapetalae</taxon>
        <taxon>rosids</taxon>
        <taxon>fabids</taxon>
        <taxon>Fagales</taxon>
        <taxon>Fagaceae</taxon>
        <taxon>Lithocarpus</taxon>
    </lineage>
</organism>
<evidence type="ECO:0000256" key="1">
    <source>
        <dbReference type="ARBA" id="ARBA00004613"/>
    </source>
</evidence>
<dbReference type="PANTHER" id="PTHR31232:SF172">
    <property type="entry name" value="S-PROTEIN HOMOLOG"/>
    <property type="match status" value="1"/>
</dbReference>
<feature type="chain" id="PRO_5043092132" description="S-protein homolog" evidence="6">
    <location>
        <begin position="21"/>
        <end position="138"/>
    </location>
</feature>
<accession>A0AAW2D1B3</accession>
<proteinExistence type="inferred from homology"/>
<dbReference type="PANTHER" id="PTHR31232">
    <property type="match status" value="1"/>
</dbReference>
<name>A0AAW2D1B3_9ROSI</name>
<gene>
    <name evidence="7" type="ORF">SO802_011911</name>
</gene>
<comment type="subcellular location">
    <subcellularLocation>
        <location evidence="1 6">Secreted</location>
    </subcellularLocation>
</comment>